<gene>
    <name evidence="1" type="ORF">WKI47_03285</name>
</gene>
<dbReference type="Proteomes" id="UP001380953">
    <property type="component" value="Unassembled WGS sequence"/>
</dbReference>
<reference evidence="1" key="1">
    <citation type="submission" date="2024-03" db="EMBL/GenBank/DDBJ databases">
        <title>Whole genome sequecning of epiphytes from Marcgravia umbellata leaves.</title>
        <authorList>
            <person name="Kumar G."/>
            <person name="Savka M.A."/>
        </authorList>
    </citation>
    <scope>NUCLEOTIDE SEQUENCE</scope>
    <source>
        <strain evidence="1">RIT_BL5</strain>
    </source>
</reference>
<proteinExistence type="predicted"/>
<accession>A0ACC6P8T0</accession>
<dbReference type="EMBL" id="JBBKAR010000007">
    <property type="protein sequence ID" value="MEJ8302934.1"/>
    <property type="molecule type" value="Genomic_DNA"/>
</dbReference>
<sequence length="334" mass="35853">MAMSTETKMQSFKMSESGRIELVEEPRPKPAVGQVLMRVKASSFNARDLFMLDGRYPVPVGRVPLSDGAGIIEEVGLGVTRFKIGDRVINSFQPTWFGGQQREPGLLYHTHLDGWLREYAVIDQQGLVMMPEHLEFTEAATLPCAAVTAWSAVAGIGAGDTVLIQGTGGVSIFALQFARALGARVIATTSKDAKVEQLIQLGASDVINYATTPDWGAQVRQLTNGRGADLIVEVGGAGTIAQSIKAVAYRGVISLVGHIAHTTVGMNLLDFTSSGATLRTVGGGSRSDFENMNRVIEAHQLRPVIDRIFPFNDALAAISYMGQGNYFGKVVMSH</sequence>
<evidence type="ECO:0000313" key="2">
    <source>
        <dbReference type="Proteomes" id="UP001380953"/>
    </source>
</evidence>
<keyword evidence="2" id="KW-1185">Reference proteome</keyword>
<comment type="caution">
    <text evidence="1">The sequence shown here is derived from an EMBL/GenBank/DDBJ whole genome shotgun (WGS) entry which is preliminary data.</text>
</comment>
<protein>
    <submittedName>
        <fullName evidence="1">NAD(P)-dependent alcohol dehydrogenase</fullName>
    </submittedName>
</protein>
<evidence type="ECO:0000313" key="1">
    <source>
        <dbReference type="EMBL" id="MEJ8302934.1"/>
    </source>
</evidence>
<name>A0ACC6P8T0_9BACL</name>
<organism evidence="1 2">
    <name type="scientific">Saccharibacillus sacchari</name>
    <dbReference type="NCBI Taxonomy" id="456493"/>
    <lineage>
        <taxon>Bacteria</taxon>
        <taxon>Bacillati</taxon>
        <taxon>Bacillota</taxon>
        <taxon>Bacilli</taxon>
        <taxon>Bacillales</taxon>
        <taxon>Paenibacillaceae</taxon>
        <taxon>Saccharibacillus</taxon>
    </lineage>
</organism>